<organism evidence="1 2">
    <name type="scientific">Flavobacterium caseinilyticum</name>
    <dbReference type="NCBI Taxonomy" id="2541732"/>
    <lineage>
        <taxon>Bacteria</taxon>
        <taxon>Pseudomonadati</taxon>
        <taxon>Bacteroidota</taxon>
        <taxon>Flavobacteriia</taxon>
        <taxon>Flavobacteriales</taxon>
        <taxon>Flavobacteriaceae</taxon>
        <taxon>Flavobacterium</taxon>
    </lineage>
</organism>
<name>A0A4R5AR12_9FLAO</name>
<dbReference type="OrthoDB" id="9838763at2"/>
<proteinExistence type="predicted"/>
<dbReference type="Proteomes" id="UP000295278">
    <property type="component" value="Unassembled WGS sequence"/>
</dbReference>
<dbReference type="RefSeq" id="WP_131910065.1">
    <property type="nucleotide sequence ID" value="NZ_SMFM01000006.1"/>
</dbReference>
<evidence type="ECO:0000313" key="2">
    <source>
        <dbReference type="Proteomes" id="UP000295278"/>
    </source>
</evidence>
<gene>
    <name evidence="1" type="ORF">E0F89_12210</name>
</gene>
<dbReference type="EMBL" id="SMFM01000006">
    <property type="protein sequence ID" value="TDD75143.1"/>
    <property type="molecule type" value="Genomic_DNA"/>
</dbReference>
<evidence type="ECO:0000313" key="1">
    <source>
        <dbReference type="EMBL" id="TDD75143.1"/>
    </source>
</evidence>
<comment type="caution">
    <text evidence="1">The sequence shown here is derived from an EMBL/GenBank/DDBJ whole genome shotgun (WGS) entry which is preliminary data.</text>
</comment>
<protein>
    <submittedName>
        <fullName evidence="1">Uncharacterized protein</fullName>
    </submittedName>
</protein>
<dbReference type="AlphaFoldDB" id="A0A4R5AR12"/>
<accession>A0A4R5AR12</accession>
<reference evidence="1 2" key="1">
    <citation type="submission" date="2019-03" db="EMBL/GenBank/DDBJ databases">
        <title>Flavobacterium AT-3-2 sp. nov., isolated from arctic soil.</title>
        <authorList>
            <person name="Chaudhary D.K."/>
        </authorList>
    </citation>
    <scope>NUCLEOTIDE SEQUENCE [LARGE SCALE GENOMIC DNA]</scope>
    <source>
        <strain evidence="1 2">AT-3-2</strain>
    </source>
</reference>
<keyword evidence="2" id="KW-1185">Reference proteome</keyword>
<sequence length="155" mass="18657">MEIITKNNRTLLFRELTDENLWESKLENTSSIGSTKSNYQFSFKNDLIKKEYIIENYDFNSYLKSFINYFIENEIKISKTTRKVIDDISNINDDEKFILNEENSFLHYVRILDIVNYSFKVHIVTNYGYENYIITYLLYDNGNLTITKIKRKLCY</sequence>